<evidence type="ECO:0008006" key="3">
    <source>
        <dbReference type="Google" id="ProtNLM"/>
    </source>
</evidence>
<dbReference type="RefSeq" id="XP_008723327.1">
    <property type="nucleotide sequence ID" value="XM_008725105.1"/>
</dbReference>
<protein>
    <recommendedName>
        <fullName evidence="3">EthD domain-containing protein</fullName>
    </recommendedName>
</protein>
<organism evidence="1 2">
    <name type="scientific">Cladophialophora carrionii CBS 160.54</name>
    <dbReference type="NCBI Taxonomy" id="1279043"/>
    <lineage>
        <taxon>Eukaryota</taxon>
        <taxon>Fungi</taxon>
        <taxon>Dikarya</taxon>
        <taxon>Ascomycota</taxon>
        <taxon>Pezizomycotina</taxon>
        <taxon>Eurotiomycetes</taxon>
        <taxon>Chaetothyriomycetidae</taxon>
        <taxon>Chaetothyriales</taxon>
        <taxon>Herpotrichiellaceae</taxon>
        <taxon>Cladophialophora</taxon>
    </lineage>
</organism>
<gene>
    <name evidence="1" type="ORF">G647_01706</name>
</gene>
<evidence type="ECO:0000313" key="1">
    <source>
        <dbReference type="EMBL" id="ETI29253.1"/>
    </source>
</evidence>
<dbReference type="VEuPathDB" id="FungiDB:G647_01706"/>
<dbReference type="GeneID" id="19980199"/>
<dbReference type="EMBL" id="KB822697">
    <property type="protein sequence ID" value="ETI29253.1"/>
    <property type="molecule type" value="Genomic_DNA"/>
</dbReference>
<sequence length="232" mass="26934">MPQPYLLWVNSRPKPESGVDDDLWVKWYTEEHVPDLVNTKTAVRAAMYRETFDFPLASKEHHPRKYLVLYQTDLEEPLRSKEYLDGVRHSSGLWTANKPTSEVGDFHARNYKLIQDYDPDGRGEIAPRFCVTVEMDPVDEADFHKWYQDEHLDMLHKLPGYRRSSRYVIGPQTALMDGEPPKYLAIHELDGLAGMDSKELHAANSTPWTVKHVNDSKVFIARAWELLYSQGF</sequence>
<proteinExistence type="predicted"/>
<dbReference type="OrthoDB" id="2851338at2759"/>
<dbReference type="Gene3D" id="3.30.70.100">
    <property type="match status" value="1"/>
</dbReference>
<accession>V9DSE1</accession>
<dbReference type="InterPro" id="IPR011008">
    <property type="entry name" value="Dimeric_a/b-barrel"/>
</dbReference>
<dbReference type="HOGENOM" id="CLU_073903_2_0_1"/>
<evidence type="ECO:0000313" key="2">
    <source>
        <dbReference type="Proteomes" id="UP000030678"/>
    </source>
</evidence>
<name>V9DSE1_9EURO</name>
<dbReference type="AlphaFoldDB" id="V9DSE1"/>
<reference evidence="1 2" key="1">
    <citation type="submission" date="2013-03" db="EMBL/GenBank/DDBJ databases">
        <title>The Genome Sequence of Cladophialophora carrionii CBS 160.54.</title>
        <authorList>
            <consortium name="The Broad Institute Genomics Platform"/>
            <person name="Cuomo C."/>
            <person name="de Hoog S."/>
            <person name="Gorbushina A."/>
            <person name="Walker B."/>
            <person name="Young S.K."/>
            <person name="Zeng Q."/>
            <person name="Gargeya S."/>
            <person name="Fitzgerald M."/>
            <person name="Haas B."/>
            <person name="Abouelleil A."/>
            <person name="Allen A.W."/>
            <person name="Alvarado L."/>
            <person name="Arachchi H.M."/>
            <person name="Berlin A.M."/>
            <person name="Chapman S.B."/>
            <person name="Gainer-Dewar J."/>
            <person name="Goldberg J."/>
            <person name="Griggs A."/>
            <person name="Gujja S."/>
            <person name="Hansen M."/>
            <person name="Howarth C."/>
            <person name="Imamovic A."/>
            <person name="Ireland A."/>
            <person name="Larimer J."/>
            <person name="McCowan C."/>
            <person name="Murphy C."/>
            <person name="Pearson M."/>
            <person name="Poon T.W."/>
            <person name="Priest M."/>
            <person name="Roberts A."/>
            <person name="Saif S."/>
            <person name="Shea T."/>
            <person name="Sisk P."/>
            <person name="Sykes S."/>
            <person name="Wortman J."/>
            <person name="Nusbaum C."/>
            <person name="Birren B."/>
        </authorList>
    </citation>
    <scope>NUCLEOTIDE SEQUENCE [LARGE SCALE GENOMIC DNA]</scope>
    <source>
        <strain evidence="1 2">CBS 160.54</strain>
    </source>
</reference>
<dbReference type="Proteomes" id="UP000030678">
    <property type="component" value="Unassembled WGS sequence"/>
</dbReference>
<dbReference type="SUPFAM" id="SSF54909">
    <property type="entry name" value="Dimeric alpha+beta barrel"/>
    <property type="match status" value="1"/>
</dbReference>